<dbReference type="InterPro" id="IPR058766">
    <property type="entry name" value="HHH_XRCC3_RAD51B"/>
</dbReference>
<dbReference type="GO" id="GO:0045003">
    <property type="term" value="P:double-strand break repair via synthesis-dependent strand annealing"/>
    <property type="evidence" value="ECO:0007669"/>
    <property type="project" value="TreeGrafter"/>
</dbReference>
<evidence type="ECO:0000256" key="1">
    <source>
        <dbReference type="ARBA" id="ARBA00004123"/>
    </source>
</evidence>
<dbReference type="Pfam" id="PF08423">
    <property type="entry name" value="Rad51"/>
    <property type="match status" value="1"/>
</dbReference>
<dbReference type="PANTHER" id="PTHR46487:SF1">
    <property type="entry name" value="DNA REPAIR PROTEIN XRCC3"/>
    <property type="match status" value="1"/>
</dbReference>
<evidence type="ECO:0000256" key="5">
    <source>
        <dbReference type="ARBA" id="ARBA00022840"/>
    </source>
</evidence>
<keyword evidence="5" id="KW-0067">ATP-binding</keyword>
<evidence type="ECO:0000256" key="4">
    <source>
        <dbReference type="ARBA" id="ARBA00022763"/>
    </source>
</evidence>
<dbReference type="GO" id="GO:0000400">
    <property type="term" value="F:four-way junction DNA binding"/>
    <property type="evidence" value="ECO:0007669"/>
    <property type="project" value="TreeGrafter"/>
</dbReference>
<evidence type="ECO:0000256" key="6">
    <source>
        <dbReference type="ARBA" id="ARBA00023125"/>
    </source>
</evidence>
<feature type="domain" description="RecA family profile 1" evidence="10">
    <location>
        <begin position="78"/>
        <end position="256"/>
    </location>
</feature>
<keyword evidence="7" id="KW-0233">DNA recombination</keyword>
<dbReference type="EMBL" id="JAEAOA010001748">
    <property type="protein sequence ID" value="KAK3599635.1"/>
    <property type="molecule type" value="Genomic_DNA"/>
</dbReference>
<dbReference type="GO" id="GO:0140664">
    <property type="term" value="F:ATP-dependent DNA damage sensor activity"/>
    <property type="evidence" value="ECO:0007669"/>
    <property type="project" value="InterPro"/>
</dbReference>
<dbReference type="InterPro" id="IPR020588">
    <property type="entry name" value="RecA_ATP-bd"/>
</dbReference>
<dbReference type="GO" id="GO:0033065">
    <property type="term" value="C:Rad51C-XRCC3 complex"/>
    <property type="evidence" value="ECO:0007669"/>
    <property type="project" value="TreeGrafter"/>
</dbReference>
<evidence type="ECO:0000313" key="12">
    <source>
        <dbReference type="Proteomes" id="UP001195483"/>
    </source>
</evidence>
<evidence type="ECO:0000256" key="2">
    <source>
        <dbReference type="ARBA" id="ARBA00007095"/>
    </source>
</evidence>
<dbReference type="GO" id="GO:0090656">
    <property type="term" value="P:t-circle formation"/>
    <property type="evidence" value="ECO:0007669"/>
    <property type="project" value="TreeGrafter"/>
</dbReference>
<dbReference type="GO" id="GO:0005524">
    <property type="term" value="F:ATP binding"/>
    <property type="evidence" value="ECO:0007669"/>
    <property type="project" value="UniProtKB-KW"/>
</dbReference>
<keyword evidence="6" id="KW-0238">DNA-binding</keyword>
<dbReference type="Proteomes" id="UP001195483">
    <property type="component" value="Unassembled WGS sequence"/>
</dbReference>
<reference evidence="11" key="2">
    <citation type="journal article" date="2021" name="Genome Biol. Evol.">
        <title>Developing a high-quality reference genome for a parasitic bivalve with doubly uniparental inheritance (Bivalvia: Unionida).</title>
        <authorList>
            <person name="Smith C.H."/>
        </authorList>
    </citation>
    <scope>NUCLEOTIDE SEQUENCE</scope>
    <source>
        <strain evidence="11">CHS0354</strain>
        <tissue evidence="11">Mantle</tissue>
    </source>
</reference>
<keyword evidence="8" id="KW-0234">DNA repair</keyword>
<dbReference type="CDD" id="cd19491">
    <property type="entry name" value="XRCC3"/>
    <property type="match status" value="1"/>
</dbReference>
<evidence type="ECO:0000256" key="9">
    <source>
        <dbReference type="ARBA" id="ARBA00023242"/>
    </source>
</evidence>
<accession>A0AAE0SXT5</accession>
<keyword evidence="9" id="KW-0539">Nucleus</keyword>
<evidence type="ECO:0000256" key="3">
    <source>
        <dbReference type="ARBA" id="ARBA00022741"/>
    </source>
</evidence>
<dbReference type="Pfam" id="PF26169">
    <property type="entry name" value="HHH_XRCC3_RpoA"/>
    <property type="match status" value="1"/>
</dbReference>
<dbReference type="AlphaFoldDB" id="A0AAE0SXT5"/>
<gene>
    <name evidence="11" type="ORF">CHS0354_029094</name>
</gene>
<dbReference type="GO" id="GO:0005657">
    <property type="term" value="C:replication fork"/>
    <property type="evidence" value="ECO:0007669"/>
    <property type="project" value="TreeGrafter"/>
</dbReference>
<organism evidence="11 12">
    <name type="scientific">Potamilus streckersoni</name>
    <dbReference type="NCBI Taxonomy" id="2493646"/>
    <lineage>
        <taxon>Eukaryota</taxon>
        <taxon>Metazoa</taxon>
        <taxon>Spiralia</taxon>
        <taxon>Lophotrochozoa</taxon>
        <taxon>Mollusca</taxon>
        <taxon>Bivalvia</taxon>
        <taxon>Autobranchia</taxon>
        <taxon>Heteroconchia</taxon>
        <taxon>Palaeoheterodonta</taxon>
        <taxon>Unionida</taxon>
        <taxon>Unionoidea</taxon>
        <taxon>Unionidae</taxon>
        <taxon>Ambleminae</taxon>
        <taxon>Lampsilini</taxon>
        <taxon>Potamilus</taxon>
    </lineage>
</organism>
<protein>
    <recommendedName>
        <fullName evidence="10">RecA family profile 1 domain-containing protein</fullName>
    </recommendedName>
</protein>
<dbReference type="PROSITE" id="PS50162">
    <property type="entry name" value="RECA_2"/>
    <property type="match status" value="1"/>
</dbReference>
<evidence type="ECO:0000313" key="11">
    <source>
        <dbReference type="EMBL" id="KAK3599635.1"/>
    </source>
</evidence>
<proteinExistence type="inferred from homology"/>
<dbReference type="InterPro" id="IPR013632">
    <property type="entry name" value="Rad51_C"/>
</dbReference>
<comment type="similarity">
    <text evidence="2">Belongs to the RecA family. RAD51 subfamily.</text>
</comment>
<dbReference type="PANTHER" id="PTHR46487">
    <property type="entry name" value="DNA REPAIR PROTEIN XRCC3"/>
    <property type="match status" value="1"/>
</dbReference>
<keyword evidence="4" id="KW-0227">DNA damage</keyword>
<dbReference type="SUPFAM" id="SSF52540">
    <property type="entry name" value="P-loop containing nucleoside triphosphate hydrolases"/>
    <property type="match status" value="1"/>
</dbReference>
<dbReference type="GO" id="GO:0071140">
    <property type="term" value="P:resolution of mitotic recombination intermediates"/>
    <property type="evidence" value="ECO:0007669"/>
    <property type="project" value="TreeGrafter"/>
</dbReference>
<reference evidence="11" key="1">
    <citation type="journal article" date="2021" name="Genome Biol. Evol.">
        <title>A High-Quality Reference Genome for a Parasitic Bivalve with Doubly Uniparental Inheritance (Bivalvia: Unionida).</title>
        <authorList>
            <person name="Smith C.H."/>
        </authorList>
    </citation>
    <scope>NUCLEOTIDE SEQUENCE</scope>
    <source>
        <strain evidence="11">CHS0354</strain>
    </source>
</reference>
<dbReference type="InterPro" id="IPR027417">
    <property type="entry name" value="P-loop_NTPase"/>
</dbReference>
<sequence>MSRPTQLDLIPRILSAINRAHLDSFESILTLSNADISRITGLSLSEVQTLKTKVAENVVGVTSMTALDLHQGKGDLMQICKLSTGCAQIDEALRGGILSRGITEITGESASGKTQLCLQLALTVQLPQANGGLQGGVAYICTEDAFPSKRLQQMTQGFMKVHRQTMGSDYRPGNKIFIEHVADYDMLLTCVNLRLPLLFASTCVRLIIVDSVTAVFRGEYAGHEIYKRSKHLSSLVSQLLALGSQHNIPVVCINQVSSSMNKTGRQLIPALGLAWSNMIMTRIMLSRTNQTIALHDSGIDGRIEATVRQLEVIFAPHLTNVTVPYIIDRDGIKGIT</sequence>
<evidence type="ECO:0000256" key="8">
    <source>
        <dbReference type="ARBA" id="ARBA00023204"/>
    </source>
</evidence>
<dbReference type="PIRSF" id="PIRSF005856">
    <property type="entry name" value="Rad51"/>
    <property type="match status" value="1"/>
</dbReference>
<reference evidence="11" key="3">
    <citation type="submission" date="2023-05" db="EMBL/GenBank/DDBJ databases">
        <authorList>
            <person name="Smith C.H."/>
        </authorList>
    </citation>
    <scope>NUCLEOTIDE SEQUENCE</scope>
    <source>
        <strain evidence="11">CHS0354</strain>
        <tissue evidence="11">Mantle</tissue>
    </source>
</reference>
<dbReference type="InterPro" id="IPR047348">
    <property type="entry name" value="XRCC3-like_C"/>
</dbReference>
<evidence type="ECO:0000256" key="7">
    <source>
        <dbReference type="ARBA" id="ARBA00023172"/>
    </source>
</evidence>
<name>A0AAE0SXT5_9BIVA</name>
<keyword evidence="12" id="KW-1185">Reference proteome</keyword>
<evidence type="ECO:0000259" key="10">
    <source>
        <dbReference type="PROSITE" id="PS50162"/>
    </source>
</evidence>
<dbReference type="InterPro" id="IPR016467">
    <property type="entry name" value="DNA_recomb/repair_RecA-like"/>
</dbReference>
<comment type="subcellular location">
    <subcellularLocation>
        <location evidence="1">Nucleus</location>
    </subcellularLocation>
</comment>
<dbReference type="GO" id="GO:0000722">
    <property type="term" value="P:telomere maintenance via recombination"/>
    <property type="evidence" value="ECO:0007669"/>
    <property type="project" value="TreeGrafter"/>
</dbReference>
<dbReference type="Gene3D" id="3.40.50.300">
    <property type="entry name" value="P-loop containing nucleotide triphosphate hydrolases"/>
    <property type="match status" value="1"/>
</dbReference>
<comment type="caution">
    <text evidence="11">The sequence shown here is derived from an EMBL/GenBank/DDBJ whole genome shotgun (WGS) entry which is preliminary data.</text>
</comment>
<keyword evidence="3" id="KW-0547">Nucleotide-binding</keyword>